<name>A0A3B0SYC6_9ZZZZ</name>
<dbReference type="GO" id="GO:0008324">
    <property type="term" value="F:monoatomic cation transmembrane transporter activity"/>
    <property type="evidence" value="ECO:0007669"/>
    <property type="project" value="InterPro"/>
</dbReference>
<reference evidence="7" key="1">
    <citation type="submission" date="2018-06" db="EMBL/GenBank/DDBJ databases">
        <authorList>
            <person name="Zhirakovskaya E."/>
        </authorList>
    </citation>
    <scope>NUCLEOTIDE SEQUENCE</scope>
</reference>
<evidence type="ECO:0000256" key="4">
    <source>
        <dbReference type="ARBA" id="ARBA00022989"/>
    </source>
</evidence>
<evidence type="ECO:0000256" key="6">
    <source>
        <dbReference type="SAM" id="Phobius"/>
    </source>
</evidence>
<evidence type="ECO:0000256" key="2">
    <source>
        <dbReference type="ARBA" id="ARBA00022475"/>
    </source>
</evidence>
<evidence type="ECO:0000256" key="5">
    <source>
        <dbReference type="ARBA" id="ARBA00023136"/>
    </source>
</evidence>
<feature type="transmembrane region" description="Helical" evidence="6">
    <location>
        <begin position="59"/>
        <end position="79"/>
    </location>
</feature>
<keyword evidence="3 6" id="KW-0812">Transmembrane</keyword>
<dbReference type="GO" id="GO:0005886">
    <property type="term" value="C:plasma membrane"/>
    <property type="evidence" value="ECO:0007669"/>
    <property type="project" value="UniProtKB-SubCell"/>
</dbReference>
<organism evidence="7">
    <name type="scientific">hydrothermal vent metagenome</name>
    <dbReference type="NCBI Taxonomy" id="652676"/>
    <lineage>
        <taxon>unclassified sequences</taxon>
        <taxon>metagenomes</taxon>
        <taxon>ecological metagenomes</taxon>
    </lineage>
</organism>
<sequence>MGYFATLFVVLSVLWLTLSGYFHEPLLLSLGLLSVSISVLLVVRMRILDDESSPYFRIFSLFPYSIWLVIEIIKANLIVAKNILRPDMVLTPRMVRVKTLPASGFGRALFANSITLTPGTVSVDLDADEIIVHSLLKEMTDKNAFAEMARRCAKAAGEPEVPA</sequence>
<protein>
    <submittedName>
        <fullName evidence="7">Na(+) H(+) antiporter subunit E</fullName>
    </submittedName>
</protein>
<proteinExistence type="predicted"/>
<evidence type="ECO:0000313" key="7">
    <source>
        <dbReference type="EMBL" id="VAW01544.1"/>
    </source>
</evidence>
<dbReference type="InterPro" id="IPR002758">
    <property type="entry name" value="Cation_antiport_E"/>
</dbReference>
<keyword evidence="2" id="KW-1003">Cell membrane</keyword>
<evidence type="ECO:0000256" key="1">
    <source>
        <dbReference type="ARBA" id="ARBA00004651"/>
    </source>
</evidence>
<dbReference type="PANTHER" id="PTHR34584">
    <property type="entry name" value="NA(+)/H(+) ANTIPORTER SUBUNIT E1"/>
    <property type="match status" value="1"/>
</dbReference>
<gene>
    <name evidence="7" type="ORF">MNBD_ALPHA06-1306</name>
</gene>
<dbReference type="Pfam" id="PF01899">
    <property type="entry name" value="MNHE"/>
    <property type="match status" value="1"/>
</dbReference>
<dbReference type="AlphaFoldDB" id="A0A3B0SYC6"/>
<keyword evidence="4 6" id="KW-1133">Transmembrane helix</keyword>
<comment type="subcellular location">
    <subcellularLocation>
        <location evidence="1">Cell membrane</location>
        <topology evidence="1">Multi-pass membrane protein</topology>
    </subcellularLocation>
</comment>
<accession>A0A3B0SYC6</accession>
<dbReference type="EMBL" id="UOEE01000323">
    <property type="protein sequence ID" value="VAW01544.1"/>
    <property type="molecule type" value="Genomic_DNA"/>
</dbReference>
<feature type="transmembrane region" description="Helical" evidence="6">
    <location>
        <begin position="29"/>
        <end position="47"/>
    </location>
</feature>
<keyword evidence="5 6" id="KW-0472">Membrane</keyword>
<dbReference type="PANTHER" id="PTHR34584:SF1">
    <property type="entry name" value="NA(+)_H(+) ANTIPORTER SUBUNIT E1"/>
    <property type="match status" value="1"/>
</dbReference>
<evidence type="ECO:0000256" key="3">
    <source>
        <dbReference type="ARBA" id="ARBA00022692"/>
    </source>
</evidence>